<evidence type="ECO:0000256" key="7">
    <source>
        <dbReference type="SAM" id="MobiDB-lite"/>
    </source>
</evidence>
<proteinExistence type="inferred from homology"/>
<protein>
    <recommendedName>
        <fullName evidence="8">Kinesin motor domain-containing protein</fullName>
    </recommendedName>
</protein>
<dbReference type="PROSITE" id="PS50067">
    <property type="entry name" value="KINESIN_MOTOR_2"/>
    <property type="match status" value="1"/>
</dbReference>
<dbReference type="Proteomes" id="UP000247702">
    <property type="component" value="Unassembled WGS sequence"/>
</dbReference>
<organism evidence="9 10">
    <name type="scientific">Rhizophagus clarus</name>
    <dbReference type="NCBI Taxonomy" id="94130"/>
    <lineage>
        <taxon>Eukaryota</taxon>
        <taxon>Fungi</taxon>
        <taxon>Fungi incertae sedis</taxon>
        <taxon>Mucoromycota</taxon>
        <taxon>Glomeromycotina</taxon>
        <taxon>Glomeromycetes</taxon>
        <taxon>Glomerales</taxon>
        <taxon>Glomeraceae</taxon>
        <taxon>Rhizophagus</taxon>
    </lineage>
</organism>
<dbReference type="GO" id="GO:0007018">
    <property type="term" value="P:microtubule-based movement"/>
    <property type="evidence" value="ECO:0007669"/>
    <property type="project" value="InterPro"/>
</dbReference>
<dbReference type="GO" id="GO:0005875">
    <property type="term" value="C:microtubule associated complex"/>
    <property type="evidence" value="ECO:0007669"/>
    <property type="project" value="TreeGrafter"/>
</dbReference>
<sequence length="147" mass="16497">MSICGASGINGRHSLQFCRTITKRFTVASTDKNVVSSRSRYIFRNPETNKNRKFEENKENDAPPPAESSAASKRKSKQKSLTSKFTSKLYFVDLAGSKRVIEQKKESLLSALGNVICALGDESRKVTHIPYRDSKLTRLLQEVTVKL</sequence>
<gene>
    <name evidence="9" type="ORF">RclHR1_00980031</name>
</gene>
<dbReference type="InterPro" id="IPR036961">
    <property type="entry name" value="Kinesin_motor_dom_sf"/>
</dbReference>
<dbReference type="Gene3D" id="3.40.850.10">
    <property type="entry name" value="Kinesin motor domain"/>
    <property type="match status" value="1"/>
</dbReference>
<dbReference type="GO" id="GO:0007052">
    <property type="term" value="P:mitotic spindle organization"/>
    <property type="evidence" value="ECO:0007669"/>
    <property type="project" value="TreeGrafter"/>
</dbReference>
<dbReference type="GO" id="GO:0008017">
    <property type="term" value="F:microtubule binding"/>
    <property type="evidence" value="ECO:0007669"/>
    <property type="project" value="InterPro"/>
</dbReference>
<comment type="subcellular location">
    <subcellularLocation>
        <location evidence="1">Cytoplasm</location>
    </subcellularLocation>
</comment>
<dbReference type="InterPro" id="IPR027640">
    <property type="entry name" value="Kinesin-like_fam"/>
</dbReference>
<keyword evidence="10" id="KW-1185">Reference proteome</keyword>
<dbReference type="EMBL" id="BEXD01004403">
    <property type="protein sequence ID" value="GBC10654.1"/>
    <property type="molecule type" value="Genomic_DNA"/>
</dbReference>
<comment type="caution">
    <text evidence="9">The sequence shown here is derived from an EMBL/GenBank/DDBJ whole genome shotgun (WGS) entry which is preliminary data.</text>
</comment>
<dbReference type="Pfam" id="PF00225">
    <property type="entry name" value="Kinesin"/>
    <property type="match status" value="1"/>
</dbReference>
<dbReference type="STRING" id="94130.A0A2Z6S5K7"/>
<feature type="compositionally biased region" description="Basic and acidic residues" evidence="7">
    <location>
        <begin position="47"/>
        <end position="61"/>
    </location>
</feature>
<reference evidence="9 10" key="1">
    <citation type="submission" date="2017-11" db="EMBL/GenBank/DDBJ databases">
        <title>The genome of Rhizophagus clarus HR1 reveals common genetic basis of auxotrophy among arbuscular mycorrhizal fungi.</title>
        <authorList>
            <person name="Kobayashi Y."/>
        </authorList>
    </citation>
    <scope>NUCLEOTIDE SEQUENCE [LARGE SCALE GENOMIC DNA]</scope>
    <source>
        <strain evidence="9 10">HR1</strain>
    </source>
</reference>
<comment type="caution">
    <text evidence="6">Lacks conserved residue(s) required for the propagation of feature annotation.</text>
</comment>
<comment type="similarity">
    <text evidence="6">Belongs to the TRAFAC class myosin-kinesin ATPase superfamily. Kinesin family.</text>
</comment>
<evidence type="ECO:0000256" key="1">
    <source>
        <dbReference type="ARBA" id="ARBA00004496"/>
    </source>
</evidence>
<evidence type="ECO:0000259" key="8">
    <source>
        <dbReference type="PROSITE" id="PS50067"/>
    </source>
</evidence>
<dbReference type="GO" id="GO:0005737">
    <property type="term" value="C:cytoplasm"/>
    <property type="evidence" value="ECO:0007669"/>
    <property type="project" value="UniProtKB-SubCell"/>
</dbReference>
<accession>A0A2Z6S5K7</accession>
<evidence type="ECO:0000256" key="3">
    <source>
        <dbReference type="ARBA" id="ARBA00022741"/>
    </source>
</evidence>
<keyword evidence="5" id="KW-0175">Coiled coil</keyword>
<evidence type="ECO:0000313" key="9">
    <source>
        <dbReference type="EMBL" id="GBC10654.1"/>
    </source>
</evidence>
<evidence type="ECO:0000256" key="6">
    <source>
        <dbReference type="PROSITE-ProRule" id="PRU00283"/>
    </source>
</evidence>
<keyword evidence="4" id="KW-0067">ATP-binding</keyword>
<keyword evidence="2" id="KW-0963">Cytoplasm</keyword>
<name>A0A2Z6S5K7_9GLOM</name>
<dbReference type="InterPro" id="IPR027417">
    <property type="entry name" value="P-loop_NTPase"/>
</dbReference>
<keyword evidence="3" id="KW-0547">Nucleotide-binding</keyword>
<evidence type="ECO:0000256" key="5">
    <source>
        <dbReference type="ARBA" id="ARBA00023054"/>
    </source>
</evidence>
<dbReference type="SUPFAM" id="SSF52540">
    <property type="entry name" value="P-loop containing nucleoside triphosphate hydrolases"/>
    <property type="match status" value="1"/>
</dbReference>
<evidence type="ECO:0000256" key="2">
    <source>
        <dbReference type="ARBA" id="ARBA00022490"/>
    </source>
</evidence>
<dbReference type="PANTHER" id="PTHR47969">
    <property type="entry name" value="CHROMOSOME-ASSOCIATED KINESIN KIF4A-RELATED"/>
    <property type="match status" value="1"/>
</dbReference>
<dbReference type="PANTHER" id="PTHR47969:SF15">
    <property type="entry name" value="CHROMOSOME-ASSOCIATED KINESIN KIF4A-RELATED"/>
    <property type="match status" value="1"/>
</dbReference>
<dbReference type="GO" id="GO:0003777">
    <property type="term" value="F:microtubule motor activity"/>
    <property type="evidence" value="ECO:0007669"/>
    <property type="project" value="InterPro"/>
</dbReference>
<evidence type="ECO:0000256" key="4">
    <source>
        <dbReference type="ARBA" id="ARBA00022840"/>
    </source>
</evidence>
<evidence type="ECO:0000313" key="10">
    <source>
        <dbReference type="Proteomes" id="UP000247702"/>
    </source>
</evidence>
<dbReference type="InterPro" id="IPR001752">
    <property type="entry name" value="Kinesin_motor_dom"/>
</dbReference>
<dbReference type="AlphaFoldDB" id="A0A2Z6S5K7"/>
<dbReference type="GO" id="GO:0005524">
    <property type="term" value="F:ATP binding"/>
    <property type="evidence" value="ECO:0007669"/>
    <property type="project" value="UniProtKB-KW"/>
</dbReference>
<dbReference type="GO" id="GO:0051231">
    <property type="term" value="P:spindle elongation"/>
    <property type="evidence" value="ECO:0007669"/>
    <property type="project" value="TreeGrafter"/>
</dbReference>
<feature type="domain" description="Kinesin motor" evidence="8">
    <location>
        <begin position="1"/>
        <end position="147"/>
    </location>
</feature>
<feature type="region of interest" description="Disordered" evidence="7">
    <location>
        <begin position="45"/>
        <end position="82"/>
    </location>
</feature>